<proteinExistence type="predicted"/>
<name>A0A4Y2KZJ5_ARAVE</name>
<dbReference type="EMBL" id="BGPR01005161">
    <property type="protein sequence ID" value="GBN07470.1"/>
    <property type="molecule type" value="Genomic_DNA"/>
</dbReference>
<organism evidence="1 2">
    <name type="scientific">Araneus ventricosus</name>
    <name type="common">Orbweaver spider</name>
    <name type="synonym">Epeira ventricosa</name>
    <dbReference type="NCBI Taxonomy" id="182803"/>
    <lineage>
        <taxon>Eukaryota</taxon>
        <taxon>Metazoa</taxon>
        <taxon>Ecdysozoa</taxon>
        <taxon>Arthropoda</taxon>
        <taxon>Chelicerata</taxon>
        <taxon>Arachnida</taxon>
        <taxon>Araneae</taxon>
        <taxon>Araneomorphae</taxon>
        <taxon>Entelegynae</taxon>
        <taxon>Araneoidea</taxon>
        <taxon>Araneidae</taxon>
        <taxon>Araneus</taxon>
    </lineage>
</organism>
<sequence>MSQTILGAANAAIPQSSTRTHRLRKPWWNEECRVAYRRQRKLWGIFRRRPTTENLVAFKKARALARKVRRRSRRDSWILLHYFRRKINKLNKLRLPQFPRAGSAVES</sequence>
<protein>
    <submittedName>
        <fullName evidence="1">Uncharacterized protein</fullName>
    </submittedName>
</protein>
<evidence type="ECO:0000313" key="1">
    <source>
        <dbReference type="EMBL" id="GBN07470.1"/>
    </source>
</evidence>
<accession>A0A4Y2KZJ5</accession>
<keyword evidence="2" id="KW-1185">Reference proteome</keyword>
<reference evidence="1 2" key="1">
    <citation type="journal article" date="2019" name="Sci. Rep.">
        <title>Orb-weaving spider Araneus ventricosus genome elucidates the spidroin gene catalogue.</title>
        <authorList>
            <person name="Kono N."/>
            <person name="Nakamura H."/>
            <person name="Ohtoshi R."/>
            <person name="Moran D.A.P."/>
            <person name="Shinohara A."/>
            <person name="Yoshida Y."/>
            <person name="Fujiwara M."/>
            <person name="Mori M."/>
            <person name="Tomita M."/>
            <person name="Arakawa K."/>
        </authorList>
    </citation>
    <scope>NUCLEOTIDE SEQUENCE [LARGE SCALE GENOMIC DNA]</scope>
</reference>
<evidence type="ECO:0000313" key="2">
    <source>
        <dbReference type="Proteomes" id="UP000499080"/>
    </source>
</evidence>
<comment type="caution">
    <text evidence="1">The sequence shown here is derived from an EMBL/GenBank/DDBJ whole genome shotgun (WGS) entry which is preliminary data.</text>
</comment>
<gene>
    <name evidence="1" type="ORF">AVEN_161183_1</name>
</gene>
<dbReference type="AlphaFoldDB" id="A0A4Y2KZJ5"/>
<dbReference type="OrthoDB" id="10225172at2759"/>
<dbReference type="Proteomes" id="UP000499080">
    <property type="component" value="Unassembled WGS sequence"/>
</dbReference>